<dbReference type="EMBL" id="CP004025">
    <property type="protein sequence ID" value="AGC46580.1"/>
    <property type="molecule type" value="Genomic_DNA"/>
</dbReference>
<feature type="signal peptide" evidence="1">
    <location>
        <begin position="1"/>
        <end position="27"/>
    </location>
</feature>
<dbReference type="HOGENOM" id="CLU_446062_0_0_7"/>
<name>L7UFE1_MYXSD</name>
<dbReference type="eggNOG" id="COG1520">
    <property type="taxonomic scope" value="Bacteria"/>
</dbReference>
<evidence type="ECO:0000313" key="2">
    <source>
        <dbReference type="EMBL" id="AGC46580.1"/>
    </source>
</evidence>
<keyword evidence="1" id="KW-0732">Signal</keyword>
<dbReference type="RefSeq" id="WP_015350836.1">
    <property type="nucleotide sequence ID" value="NC_020126.1"/>
</dbReference>
<organism evidence="2 3">
    <name type="scientific">Myxococcus stipitatus (strain DSM 14675 / JCM 12634 / Mx s8)</name>
    <dbReference type="NCBI Taxonomy" id="1278073"/>
    <lineage>
        <taxon>Bacteria</taxon>
        <taxon>Pseudomonadati</taxon>
        <taxon>Myxococcota</taxon>
        <taxon>Myxococcia</taxon>
        <taxon>Myxococcales</taxon>
        <taxon>Cystobacterineae</taxon>
        <taxon>Myxococcaceae</taxon>
        <taxon>Myxococcus</taxon>
    </lineage>
</organism>
<dbReference type="Pfam" id="PF06739">
    <property type="entry name" value="SBBP"/>
    <property type="match status" value="2"/>
</dbReference>
<dbReference type="Gene3D" id="2.60.120.260">
    <property type="entry name" value="Galactose-binding domain-like"/>
    <property type="match status" value="1"/>
</dbReference>
<dbReference type="SUPFAM" id="SSF49785">
    <property type="entry name" value="Galactose-binding domain-like"/>
    <property type="match status" value="1"/>
</dbReference>
<evidence type="ECO:0008006" key="4">
    <source>
        <dbReference type="Google" id="ProtNLM"/>
    </source>
</evidence>
<dbReference type="Proteomes" id="UP000011131">
    <property type="component" value="Chromosome"/>
</dbReference>
<reference evidence="2 3" key="1">
    <citation type="journal article" date="2013" name="Genome Announc.">
        <title>Complete genome sequence of Myxococcus stipitatus strain DSM 14675, a fruiting myxobacterium.</title>
        <authorList>
            <person name="Huntley S."/>
            <person name="Kneip S."/>
            <person name="Treuner-Lange A."/>
            <person name="Sogaard-Andersen L."/>
        </authorList>
    </citation>
    <scope>NUCLEOTIDE SEQUENCE [LARGE SCALE GENOMIC DNA]</scope>
    <source>
        <strain evidence="3">DSM 14675 / JCM 12634 / Mx s8</strain>
    </source>
</reference>
<dbReference type="PANTHER" id="PTHR35580">
    <property type="entry name" value="CELL SURFACE GLYCOPROTEIN (S-LAYER PROTEIN)-LIKE PROTEIN"/>
    <property type="match status" value="1"/>
</dbReference>
<dbReference type="InterPro" id="IPR052918">
    <property type="entry name" value="Motility_Chemotaxis_Reg"/>
</dbReference>
<dbReference type="InterPro" id="IPR010620">
    <property type="entry name" value="SBBP_repeat"/>
</dbReference>
<dbReference type="STRING" id="1278073.MYSTI_05300"/>
<dbReference type="OrthoDB" id="53254at2"/>
<feature type="chain" id="PRO_5003983952" description="Lipoprotein" evidence="1">
    <location>
        <begin position="28"/>
        <end position="612"/>
    </location>
</feature>
<dbReference type="PATRIC" id="fig|1278073.3.peg.5375"/>
<sequence>MMQWKSMQRQVLSGALALGMLSGCWGADSADSNADATRSQALTCTSLVPVMTSATTPSGIASASSVFSSSSLYAAWKAFDGNYSFWLSAEGQTPAWLAYQFPEGPKTVHRYAITYSNGSILTRAPKDWTLQGWNGAAWVVVDTRTQQTGWASPLRREFNVASPGAYVKYRLNVTDDNDTRAGNVVISIGALELLSCEGPVTVWTKTSGAPGGITQSYDLAGLPSGRTYLTGFTNVGLEGVPGTGGFTDGFLTARDANGGVLWSRQMGSPTSAVWPFAVATTPTSGHVLAAGVVQGPLDGATQMGERETFVTKYNDAGVRQWTRLLGSPSGTVEAYGVAVDGSDNVFIGGSTTGNVDGSVCAGLHDAFVSKYDAAGNRLWTRTVGMSGERTESRRVATDSAGNVYVSGWTTGGLDGNTVNSPSDVFVTKFNGSGVKQWTRQAGTSTGGAFNYDTTTDSDGNVYLAGVSPGGMDGVPDGSNQSNAFVVKYSPSGVRLWVWELSSGSGSAVTGIFARPEGLYVSGSGSGDVSRADDMSGGAIHSFVARLDFSGNVMWVVQQPPAVKNGVPIDVQPYGLSVDSSGSPYLGGFLYGDFDGNTLKGSPDAFVTKLAPR</sequence>
<evidence type="ECO:0000256" key="1">
    <source>
        <dbReference type="SAM" id="SignalP"/>
    </source>
</evidence>
<accession>L7UFE1</accession>
<dbReference type="PROSITE" id="PS51257">
    <property type="entry name" value="PROKAR_LIPOPROTEIN"/>
    <property type="match status" value="1"/>
</dbReference>
<keyword evidence="3" id="KW-1185">Reference proteome</keyword>
<proteinExistence type="predicted"/>
<dbReference type="PANTHER" id="PTHR35580:SF1">
    <property type="entry name" value="PHYTASE-LIKE DOMAIN-CONTAINING PROTEIN"/>
    <property type="match status" value="1"/>
</dbReference>
<dbReference type="AlphaFoldDB" id="L7UFE1"/>
<evidence type="ECO:0000313" key="3">
    <source>
        <dbReference type="Proteomes" id="UP000011131"/>
    </source>
</evidence>
<dbReference type="InterPro" id="IPR008979">
    <property type="entry name" value="Galactose-bd-like_sf"/>
</dbReference>
<dbReference type="KEGG" id="msd:MYSTI_05300"/>
<dbReference type="SUPFAM" id="SSF101898">
    <property type="entry name" value="NHL repeat"/>
    <property type="match status" value="1"/>
</dbReference>
<gene>
    <name evidence="2" type="ordered locus">MYSTI_05300</name>
</gene>
<protein>
    <recommendedName>
        <fullName evidence="4">Lipoprotein</fullName>
    </recommendedName>
</protein>